<comment type="subcellular location">
    <subcellularLocation>
        <location evidence="2">Peroxisome membrane</location>
        <topology evidence="2">Multi-pass membrane protein</topology>
    </subcellularLocation>
</comment>
<feature type="domain" description="RING-type" evidence="20">
    <location>
        <begin position="320"/>
        <end position="358"/>
    </location>
</feature>
<keyword evidence="11 19" id="KW-0863">Zinc-finger</keyword>
<evidence type="ECO:0000256" key="19">
    <source>
        <dbReference type="PROSITE-ProRule" id="PRU00175"/>
    </source>
</evidence>
<evidence type="ECO:0000256" key="18">
    <source>
        <dbReference type="ARBA" id="ARBA00041230"/>
    </source>
</evidence>
<keyword evidence="6" id="KW-0813">Transport</keyword>
<dbReference type="OrthoDB" id="6270329at2759"/>
<evidence type="ECO:0000256" key="14">
    <source>
        <dbReference type="ARBA" id="ARBA00022927"/>
    </source>
</evidence>
<dbReference type="InterPro" id="IPR001841">
    <property type="entry name" value="Znf_RING"/>
</dbReference>
<dbReference type="STRING" id="253628.A0A0D2AQB2"/>
<dbReference type="CDD" id="cd16527">
    <property type="entry name" value="RING-HC_PEX10"/>
    <property type="match status" value="1"/>
</dbReference>
<dbReference type="InterPro" id="IPR006845">
    <property type="entry name" value="Pex_N"/>
</dbReference>
<dbReference type="PROSITE" id="PS50089">
    <property type="entry name" value="ZF_RING_2"/>
    <property type="match status" value="1"/>
</dbReference>
<proteinExistence type="inferred from homology"/>
<dbReference type="InterPro" id="IPR017907">
    <property type="entry name" value="Znf_RING_CS"/>
</dbReference>
<keyword evidence="8" id="KW-0808">Transferase</keyword>
<comment type="similarity">
    <text evidence="4">Belongs to the pex2/pex10/pex12 family.</text>
</comment>
<dbReference type="FunFam" id="3.30.40.10:FF:000395">
    <property type="entry name" value="Putative Peroxisome biosynthesis protein (Peroxin-10)"/>
    <property type="match status" value="1"/>
</dbReference>
<evidence type="ECO:0000256" key="17">
    <source>
        <dbReference type="ARBA" id="ARBA00023140"/>
    </source>
</evidence>
<keyword evidence="10" id="KW-0479">Metal-binding</keyword>
<dbReference type="Proteomes" id="UP000053259">
    <property type="component" value="Unassembled WGS sequence"/>
</dbReference>
<dbReference type="GO" id="GO:0016567">
    <property type="term" value="P:protein ubiquitination"/>
    <property type="evidence" value="ECO:0007669"/>
    <property type="project" value="UniProtKB-ARBA"/>
</dbReference>
<evidence type="ECO:0000256" key="1">
    <source>
        <dbReference type="ARBA" id="ARBA00000900"/>
    </source>
</evidence>
<dbReference type="SUPFAM" id="SSF57850">
    <property type="entry name" value="RING/U-box"/>
    <property type="match status" value="1"/>
</dbReference>
<dbReference type="Gene3D" id="3.30.40.10">
    <property type="entry name" value="Zinc/RING finger domain, C3HC4 (zinc finger)"/>
    <property type="match status" value="1"/>
</dbReference>
<evidence type="ECO:0000256" key="7">
    <source>
        <dbReference type="ARBA" id="ARBA00022593"/>
    </source>
</evidence>
<keyword evidence="22" id="KW-1185">Reference proteome</keyword>
<evidence type="ECO:0000256" key="12">
    <source>
        <dbReference type="ARBA" id="ARBA00022786"/>
    </source>
</evidence>
<dbReference type="Pfam" id="PF13639">
    <property type="entry name" value="zf-RING_2"/>
    <property type="match status" value="1"/>
</dbReference>
<keyword evidence="9" id="KW-0812">Transmembrane</keyword>
<dbReference type="GeneID" id="27315084"/>
<name>A0A0D2AQB2_9PEZI</name>
<dbReference type="EMBL" id="KN847555">
    <property type="protein sequence ID" value="KIW01339.1"/>
    <property type="molecule type" value="Genomic_DNA"/>
</dbReference>
<keyword evidence="17" id="KW-0576">Peroxisome</keyword>
<dbReference type="GO" id="GO:0008270">
    <property type="term" value="F:zinc ion binding"/>
    <property type="evidence" value="ECO:0007669"/>
    <property type="project" value="UniProtKB-KW"/>
</dbReference>
<evidence type="ECO:0000256" key="11">
    <source>
        <dbReference type="ARBA" id="ARBA00022771"/>
    </source>
</evidence>
<gene>
    <name evidence="21" type="ORF">PV09_07111</name>
</gene>
<dbReference type="InParanoid" id="A0A0D2AQB2"/>
<evidence type="ECO:0000256" key="2">
    <source>
        <dbReference type="ARBA" id="ARBA00004585"/>
    </source>
</evidence>
<evidence type="ECO:0000256" key="3">
    <source>
        <dbReference type="ARBA" id="ARBA00004906"/>
    </source>
</evidence>
<keyword evidence="16" id="KW-0472">Membrane</keyword>
<dbReference type="EC" id="2.3.2.27" evidence="5"/>
<dbReference type="SMART" id="SM00184">
    <property type="entry name" value="RING"/>
    <property type="match status" value="1"/>
</dbReference>
<comment type="pathway">
    <text evidence="3">Protein modification; protein ubiquitination.</text>
</comment>
<evidence type="ECO:0000256" key="15">
    <source>
        <dbReference type="ARBA" id="ARBA00022989"/>
    </source>
</evidence>
<evidence type="ECO:0000256" key="13">
    <source>
        <dbReference type="ARBA" id="ARBA00022833"/>
    </source>
</evidence>
<evidence type="ECO:0000256" key="4">
    <source>
        <dbReference type="ARBA" id="ARBA00008704"/>
    </source>
</evidence>
<protein>
    <recommendedName>
        <fullName evidence="5">RING-type E3 ubiquitin transferase</fullName>
        <ecNumber evidence="5">2.3.2.27</ecNumber>
    </recommendedName>
    <alternativeName>
        <fullName evidence="18">Peroxin-10</fullName>
    </alternativeName>
</protein>
<evidence type="ECO:0000313" key="21">
    <source>
        <dbReference type="EMBL" id="KIW01339.1"/>
    </source>
</evidence>
<dbReference type="VEuPathDB" id="FungiDB:PV09_07111"/>
<keyword evidence="13" id="KW-0862">Zinc</keyword>
<dbReference type="FunCoup" id="A0A0D2AQB2">
    <property type="interactions" value="297"/>
</dbReference>
<dbReference type="GO" id="GO:0061630">
    <property type="term" value="F:ubiquitin protein ligase activity"/>
    <property type="evidence" value="ECO:0007669"/>
    <property type="project" value="UniProtKB-EC"/>
</dbReference>
<keyword evidence="14" id="KW-0653">Protein transport</keyword>
<dbReference type="PANTHER" id="PTHR23350:SF0">
    <property type="entry name" value="PEROXISOME BIOGENESIS FACTOR 10"/>
    <property type="match status" value="1"/>
</dbReference>
<dbReference type="GO" id="GO:0016562">
    <property type="term" value="P:protein import into peroxisome matrix, receptor recycling"/>
    <property type="evidence" value="ECO:0007669"/>
    <property type="project" value="UniProtKB-ARBA"/>
</dbReference>
<evidence type="ECO:0000256" key="6">
    <source>
        <dbReference type="ARBA" id="ARBA00022448"/>
    </source>
</evidence>
<keyword evidence="15" id="KW-1133">Transmembrane helix</keyword>
<dbReference type="PANTHER" id="PTHR23350">
    <property type="entry name" value="PEROXISOME ASSEMBLY PROTEIN 10"/>
    <property type="match status" value="1"/>
</dbReference>
<evidence type="ECO:0000259" key="20">
    <source>
        <dbReference type="PROSITE" id="PS50089"/>
    </source>
</evidence>
<dbReference type="RefSeq" id="XP_016211208.1">
    <property type="nucleotide sequence ID" value="XM_016360836.1"/>
</dbReference>
<evidence type="ECO:0000256" key="9">
    <source>
        <dbReference type="ARBA" id="ARBA00022692"/>
    </source>
</evidence>
<reference evidence="21 22" key="1">
    <citation type="submission" date="2015-01" db="EMBL/GenBank/DDBJ databases">
        <title>The Genome Sequence of Ochroconis gallopava CBS43764.</title>
        <authorList>
            <consortium name="The Broad Institute Genomics Platform"/>
            <person name="Cuomo C."/>
            <person name="de Hoog S."/>
            <person name="Gorbushina A."/>
            <person name="Stielow B."/>
            <person name="Teixiera M."/>
            <person name="Abouelleil A."/>
            <person name="Chapman S.B."/>
            <person name="Priest M."/>
            <person name="Young S.K."/>
            <person name="Wortman J."/>
            <person name="Nusbaum C."/>
            <person name="Birren B."/>
        </authorList>
    </citation>
    <scope>NUCLEOTIDE SEQUENCE [LARGE SCALE GENOMIC DNA]</scope>
    <source>
        <strain evidence="21 22">CBS 43764</strain>
    </source>
</reference>
<dbReference type="InterPro" id="IPR025654">
    <property type="entry name" value="PEX2/10"/>
</dbReference>
<accession>A0A0D2AQB2</accession>
<evidence type="ECO:0000256" key="10">
    <source>
        <dbReference type="ARBA" id="ARBA00022723"/>
    </source>
</evidence>
<keyword evidence="12" id="KW-0833">Ubl conjugation pathway</keyword>
<dbReference type="InterPro" id="IPR013083">
    <property type="entry name" value="Znf_RING/FYVE/PHD"/>
</dbReference>
<dbReference type="Pfam" id="PF04757">
    <property type="entry name" value="Pex2_Pex12"/>
    <property type="match status" value="1"/>
</dbReference>
<dbReference type="GO" id="GO:0005778">
    <property type="term" value="C:peroxisomal membrane"/>
    <property type="evidence" value="ECO:0007669"/>
    <property type="project" value="UniProtKB-SubCell"/>
</dbReference>
<sequence>MTKSDMNSLNYPFAASPDIIRAHQKDAYFQAVLLEQISDIVRSLKGVRFSHNYTSELKAVADLLYLGLTTLVGNRTLGEEYCDIVQVEEETRRLPAIYRRSGYIVATILLPYGLNKILPAFRRRLRAKLEAVLRRKSAKKNGRPPAAVDKVQAYVLANLDTITSPASVYAINLAIFYFTGAYYQLSKRLCGLRYIFTRNVEETSQRVGYEVLGVLLVLQLSVQAWMHLQDTYRNGPHTVANAGTMMGGTAMVGPGVEVSLDPQMYSSNNALLIESDSPYSEISKSAIQKVTHTPVLESARYDLEQNDVMAWIHARQQRKCTLCLESMKDPSVTTCGHCFCWTCIGDWVREKPECPLCRQHVLVQHILPLRG</sequence>
<evidence type="ECO:0000256" key="16">
    <source>
        <dbReference type="ARBA" id="ARBA00023136"/>
    </source>
</evidence>
<dbReference type="HOGENOM" id="CLU_041707_2_0_1"/>
<comment type="catalytic activity">
    <reaction evidence="1">
        <text>S-ubiquitinyl-[E2 ubiquitin-conjugating enzyme]-L-cysteine + [acceptor protein]-L-lysine = [E2 ubiquitin-conjugating enzyme]-L-cysteine + N(6)-ubiquitinyl-[acceptor protein]-L-lysine.</text>
        <dbReference type="EC" id="2.3.2.27"/>
    </reaction>
</comment>
<dbReference type="AlphaFoldDB" id="A0A0D2AQB2"/>
<keyword evidence="7" id="KW-0962">Peroxisome biogenesis</keyword>
<evidence type="ECO:0000313" key="22">
    <source>
        <dbReference type="Proteomes" id="UP000053259"/>
    </source>
</evidence>
<evidence type="ECO:0000256" key="8">
    <source>
        <dbReference type="ARBA" id="ARBA00022679"/>
    </source>
</evidence>
<evidence type="ECO:0000256" key="5">
    <source>
        <dbReference type="ARBA" id="ARBA00012483"/>
    </source>
</evidence>
<dbReference type="PROSITE" id="PS00518">
    <property type="entry name" value="ZF_RING_1"/>
    <property type="match status" value="1"/>
</dbReference>
<organism evidence="21 22">
    <name type="scientific">Verruconis gallopava</name>
    <dbReference type="NCBI Taxonomy" id="253628"/>
    <lineage>
        <taxon>Eukaryota</taxon>
        <taxon>Fungi</taxon>
        <taxon>Dikarya</taxon>
        <taxon>Ascomycota</taxon>
        <taxon>Pezizomycotina</taxon>
        <taxon>Dothideomycetes</taxon>
        <taxon>Pleosporomycetidae</taxon>
        <taxon>Venturiales</taxon>
        <taxon>Sympoventuriaceae</taxon>
        <taxon>Verruconis</taxon>
    </lineage>
</organism>